<evidence type="ECO:0000313" key="2">
    <source>
        <dbReference type="Proteomes" id="UP000604046"/>
    </source>
</evidence>
<accession>A0A812SXW4</accession>
<keyword evidence="2" id="KW-1185">Reference proteome</keyword>
<dbReference type="EMBL" id="CAJNDS010002494">
    <property type="protein sequence ID" value="CAE7497788.1"/>
    <property type="molecule type" value="Genomic_DNA"/>
</dbReference>
<gene>
    <name evidence="1" type="ORF">SNAT2548_LOCUS27883</name>
</gene>
<evidence type="ECO:0000313" key="1">
    <source>
        <dbReference type="EMBL" id="CAE7497788.1"/>
    </source>
</evidence>
<reference evidence="1" key="1">
    <citation type="submission" date="2021-02" db="EMBL/GenBank/DDBJ databases">
        <authorList>
            <person name="Dougan E. K."/>
            <person name="Rhodes N."/>
            <person name="Thang M."/>
            <person name="Chan C."/>
        </authorList>
    </citation>
    <scope>NUCLEOTIDE SEQUENCE</scope>
</reference>
<name>A0A812SXW4_9DINO</name>
<comment type="caution">
    <text evidence="1">The sequence shown here is derived from an EMBL/GenBank/DDBJ whole genome shotgun (WGS) entry which is preliminary data.</text>
</comment>
<organism evidence="1 2">
    <name type="scientific">Symbiodinium natans</name>
    <dbReference type="NCBI Taxonomy" id="878477"/>
    <lineage>
        <taxon>Eukaryota</taxon>
        <taxon>Sar</taxon>
        <taxon>Alveolata</taxon>
        <taxon>Dinophyceae</taxon>
        <taxon>Suessiales</taxon>
        <taxon>Symbiodiniaceae</taxon>
        <taxon>Symbiodinium</taxon>
    </lineage>
</organism>
<dbReference type="AlphaFoldDB" id="A0A812SXW4"/>
<proteinExistence type="predicted"/>
<protein>
    <submittedName>
        <fullName evidence="1">Uncharacterized protein</fullName>
    </submittedName>
</protein>
<dbReference type="OrthoDB" id="422385at2759"/>
<dbReference type="Proteomes" id="UP000604046">
    <property type="component" value="Unassembled WGS sequence"/>
</dbReference>
<sequence length="104" mass="11583">MKKIKPALKKTSATPLSVFSYFVFALSSVVLPLSSAASARLLTGYGYWTALRDSWEDRHWHTWLTYLLNTGINALGDARGLTQGTAGDYLTLAQRWLEVVNSFV</sequence>